<feature type="transmembrane region" description="Helical" evidence="1">
    <location>
        <begin position="75"/>
        <end position="98"/>
    </location>
</feature>
<dbReference type="EMBL" id="JACHEO010000007">
    <property type="protein sequence ID" value="MBB5347939.1"/>
    <property type="molecule type" value="Genomic_DNA"/>
</dbReference>
<gene>
    <name evidence="2" type="ORF">HNQ81_001668</name>
</gene>
<proteinExistence type="predicted"/>
<feature type="transmembrane region" description="Helical" evidence="1">
    <location>
        <begin position="46"/>
        <end position="63"/>
    </location>
</feature>
<keyword evidence="1" id="KW-1133">Transmembrane helix</keyword>
<reference evidence="2 3" key="1">
    <citation type="submission" date="2020-08" db="EMBL/GenBank/DDBJ databases">
        <title>Genomic Encyclopedia of Type Strains, Phase IV (KMG-IV): sequencing the most valuable type-strain genomes for metagenomic binning, comparative biology and taxonomic classification.</title>
        <authorList>
            <person name="Goeker M."/>
        </authorList>
    </citation>
    <scope>NUCLEOTIDE SEQUENCE [LARGE SCALE GENOMIC DNA]</scope>
    <source>
        <strain evidence="2 3">DSM 28570</strain>
    </source>
</reference>
<keyword evidence="3" id="KW-1185">Reference proteome</keyword>
<dbReference type="Proteomes" id="UP000539642">
    <property type="component" value="Unassembled WGS sequence"/>
</dbReference>
<feature type="transmembrane region" description="Helical" evidence="1">
    <location>
        <begin position="249"/>
        <end position="267"/>
    </location>
</feature>
<feature type="transmembrane region" description="Helical" evidence="1">
    <location>
        <begin position="345"/>
        <end position="365"/>
    </location>
</feature>
<evidence type="ECO:0000256" key="1">
    <source>
        <dbReference type="SAM" id="Phobius"/>
    </source>
</evidence>
<feature type="transmembrane region" description="Helical" evidence="1">
    <location>
        <begin position="371"/>
        <end position="393"/>
    </location>
</feature>
<feature type="transmembrane region" description="Helical" evidence="1">
    <location>
        <begin position="279"/>
        <end position="301"/>
    </location>
</feature>
<comment type="caution">
    <text evidence="2">The sequence shown here is derived from an EMBL/GenBank/DDBJ whole genome shotgun (WGS) entry which is preliminary data.</text>
</comment>
<keyword evidence="1" id="KW-0472">Membrane</keyword>
<protein>
    <submittedName>
        <fullName evidence="2">Uncharacterized membrane protein (DUF485 family)</fullName>
    </submittedName>
</protein>
<feature type="transmembrane region" description="Helical" evidence="1">
    <location>
        <begin position="170"/>
        <end position="188"/>
    </location>
</feature>
<feature type="transmembrane region" description="Helical" evidence="1">
    <location>
        <begin position="104"/>
        <end position="124"/>
    </location>
</feature>
<evidence type="ECO:0000313" key="3">
    <source>
        <dbReference type="Proteomes" id="UP000539642"/>
    </source>
</evidence>
<feature type="transmembrane region" description="Helical" evidence="1">
    <location>
        <begin position="307"/>
        <end position="325"/>
    </location>
</feature>
<name>A0A840V2I6_9BACT</name>
<dbReference type="RefSeq" id="WP_183350197.1">
    <property type="nucleotide sequence ID" value="NZ_JACHEO010000007.1"/>
</dbReference>
<feature type="transmembrane region" description="Helical" evidence="1">
    <location>
        <begin position="220"/>
        <end position="243"/>
    </location>
</feature>
<feature type="transmembrane region" description="Helical" evidence="1">
    <location>
        <begin position="136"/>
        <end position="158"/>
    </location>
</feature>
<keyword evidence="1" id="KW-0812">Transmembrane</keyword>
<feature type="transmembrane region" description="Helical" evidence="1">
    <location>
        <begin position="12"/>
        <end position="34"/>
    </location>
</feature>
<evidence type="ECO:0000313" key="2">
    <source>
        <dbReference type="EMBL" id="MBB5347939.1"/>
    </source>
</evidence>
<accession>A0A840V2I6</accession>
<organism evidence="2 3">
    <name type="scientific">Desulfoprunum benzoelyticum</name>
    <dbReference type="NCBI Taxonomy" id="1506996"/>
    <lineage>
        <taxon>Bacteria</taxon>
        <taxon>Pseudomonadati</taxon>
        <taxon>Thermodesulfobacteriota</taxon>
        <taxon>Desulfobulbia</taxon>
        <taxon>Desulfobulbales</taxon>
        <taxon>Desulfobulbaceae</taxon>
        <taxon>Desulfoprunum</taxon>
    </lineage>
</organism>
<sequence length="410" mass="44083">MTNNWLLLDSRLPLEVVILLICSMSMLILGALLFPVHAGILPYYEGGLFGLLLFVFALQTITLGKTPFGDTARSWLVIAAGTVIAVIGIVACFIPDAMGRVPRMLLISFFGIGGMSLLLQLFLSKSKFRIWRRYGGIFHHLTIACALVYLFSIVMAVFLSNTEFATTPQIASAALIFGLAILYLAWVLQKIYSNQPSQGALPCRTKGGLLAPADLSIDNILLLVLGLFILILGILLIPVNLGMLPFSGSAQLGLMMVIFSVQMIALGNTPIGPFRRSRLIVITGLVFAALGITSCIIPEILVPSLTMLIGFLNLIGGIAAIVKIVTPALKVPQSQSAPDKTQTQITMATLTMNILTIAFGASMLIPNIIPGLILGAVLTADGCVLLFLVSLLVKIEQGFRGQFFPRHCEK</sequence>
<dbReference type="AlphaFoldDB" id="A0A840V2I6"/>